<dbReference type="AlphaFoldDB" id="A0AAN8A9U4"/>
<accession>A0AAN8A9U4</accession>
<keyword evidence="1" id="KW-1133">Transmembrane helix</keyword>
<comment type="caution">
    <text evidence="2">The sequence shown here is derived from an EMBL/GenBank/DDBJ whole genome shotgun (WGS) entry which is preliminary data.</text>
</comment>
<feature type="transmembrane region" description="Helical" evidence="1">
    <location>
        <begin position="12"/>
        <end position="36"/>
    </location>
</feature>
<gene>
    <name evidence="2" type="ORF">RI543_000392</name>
</gene>
<organism evidence="2 3">
    <name type="scientific">Arxiozyma heterogenica</name>
    <dbReference type="NCBI Taxonomy" id="278026"/>
    <lineage>
        <taxon>Eukaryota</taxon>
        <taxon>Fungi</taxon>
        <taxon>Dikarya</taxon>
        <taxon>Ascomycota</taxon>
        <taxon>Saccharomycotina</taxon>
        <taxon>Saccharomycetes</taxon>
        <taxon>Saccharomycetales</taxon>
        <taxon>Saccharomycetaceae</taxon>
        <taxon>Arxiozyma</taxon>
    </lineage>
</organism>
<name>A0AAN8A9U4_9SACH</name>
<keyword evidence="1" id="KW-0812">Transmembrane</keyword>
<evidence type="ECO:0000313" key="3">
    <source>
        <dbReference type="Proteomes" id="UP001306508"/>
    </source>
</evidence>
<keyword evidence="3" id="KW-1185">Reference proteome</keyword>
<protein>
    <submittedName>
        <fullName evidence="2">Uncharacterized protein</fullName>
    </submittedName>
</protein>
<dbReference type="EMBL" id="JAWIZZ010000015">
    <property type="protein sequence ID" value="KAK5782070.1"/>
    <property type="molecule type" value="Genomic_DNA"/>
</dbReference>
<keyword evidence="1" id="KW-0472">Membrane</keyword>
<proteinExistence type="predicted"/>
<sequence length="63" mass="7245">MTELEEKKYIKFKVAATFMILGLLSFSFALLGPLIIEISKIREMLDDKMRSENLNNIHALVSE</sequence>
<evidence type="ECO:0000313" key="2">
    <source>
        <dbReference type="EMBL" id="KAK5782070.1"/>
    </source>
</evidence>
<reference evidence="3" key="1">
    <citation type="submission" date="2023-07" db="EMBL/GenBank/DDBJ databases">
        <title>A draft genome of Kazachstania heterogenica Y-27499.</title>
        <authorList>
            <person name="Donic C."/>
            <person name="Kralova J.S."/>
            <person name="Fidel L."/>
            <person name="Ben-Dor S."/>
            <person name="Jung S."/>
        </authorList>
    </citation>
    <scope>NUCLEOTIDE SEQUENCE [LARGE SCALE GENOMIC DNA]</scope>
    <source>
        <strain evidence="3">Y27499</strain>
    </source>
</reference>
<dbReference type="Proteomes" id="UP001306508">
    <property type="component" value="Unassembled WGS sequence"/>
</dbReference>
<evidence type="ECO:0000256" key="1">
    <source>
        <dbReference type="SAM" id="Phobius"/>
    </source>
</evidence>